<evidence type="ECO:0000256" key="2">
    <source>
        <dbReference type="ARBA" id="ARBA00022692"/>
    </source>
</evidence>
<feature type="transmembrane region" description="Helical" evidence="6">
    <location>
        <begin position="66"/>
        <end position="85"/>
    </location>
</feature>
<feature type="transmembrane region" description="Helical" evidence="6">
    <location>
        <begin position="200"/>
        <end position="222"/>
    </location>
</feature>
<feature type="transmembrane region" description="Helical" evidence="6">
    <location>
        <begin position="234"/>
        <end position="254"/>
    </location>
</feature>
<evidence type="ECO:0000256" key="3">
    <source>
        <dbReference type="ARBA" id="ARBA00022989"/>
    </source>
</evidence>
<proteinExistence type="predicted"/>
<evidence type="ECO:0000313" key="9">
    <source>
        <dbReference type="Proteomes" id="UP000195877"/>
    </source>
</evidence>
<evidence type="ECO:0000313" key="7">
    <source>
        <dbReference type="EMBL" id="SMR01270.1"/>
    </source>
</evidence>
<name>A0A1Y6HG68_9XANT</name>
<keyword evidence="4 6" id="KW-0472">Membrane</keyword>
<evidence type="ECO:0000256" key="4">
    <source>
        <dbReference type="ARBA" id="ARBA00023136"/>
    </source>
</evidence>
<evidence type="ECO:0000256" key="5">
    <source>
        <dbReference type="SAM" id="MobiDB-lite"/>
    </source>
</evidence>
<evidence type="ECO:0000313" key="8">
    <source>
        <dbReference type="EMBL" id="SMR06032.1"/>
    </source>
</evidence>
<sequence length="316" mass="34040">MAGPYEQVFTYVTNVCNSYIGSSVAAVAAAIAPAAYTLLGVYIMLWGLASMRGLIQEPIMEAAVRMIKIAFIFGIGIKLAEYNVYVVDTVFNSPEQLAQALTNSTSNQTTVNSLDNILTQGFKVGKSFWDKGGILDGDFGMYLIAICCWAITIIVTAYACFLIVLAKIALALIVALGPLFIISLLFQPTTSFFNAWIQQLANYALLVILIVSANVFILNLFVRAASKTAGISSTAQIDQIFPFIITGVISLLVLAQLPSIAAGLAGGVSLSSYGIGRLALRKLGGLFDRNRSNNNRRRDREERKAPRSSVNSVSRG</sequence>
<feature type="transmembrane region" description="Helical" evidence="6">
    <location>
        <begin position="168"/>
        <end position="188"/>
    </location>
</feature>
<dbReference type="Pfam" id="PF04610">
    <property type="entry name" value="TrbL"/>
    <property type="match status" value="1"/>
</dbReference>
<geneLocation type="plasmid" evidence="7">
    <name>pPD885-29</name>
</geneLocation>
<feature type="transmembrane region" description="Helical" evidence="6">
    <location>
        <begin position="139"/>
        <end position="161"/>
    </location>
</feature>
<dbReference type="Proteomes" id="UP000195877">
    <property type="component" value="Plasmid pPD885-29"/>
</dbReference>
<gene>
    <name evidence="8" type="primary">virB6_2</name>
    <name evidence="8" type="ORF">PD5205_04030</name>
    <name evidence="7" type="ORF">PD885_04028</name>
</gene>
<dbReference type="KEGG" id="xfr:BER92_19380"/>
<reference evidence="8 10" key="2">
    <citation type="submission" date="2017-05" db="EMBL/GenBank/DDBJ databases">
        <authorList>
            <person name="Song R."/>
            <person name="Chenine A.L."/>
            <person name="Ruprecht R.M."/>
        </authorList>
    </citation>
    <scope>NUCLEOTIDE SEQUENCE [LARGE SCALE GENOMIC DNA]</scope>
    <source>
        <strain evidence="8">PD5205</strain>
        <plasmid evidence="10">ppd5205-30</plasmid>
    </source>
</reference>
<dbReference type="EMBL" id="LT853883">
    <property type="protein sequence ID" value="SMR01270.1"/>
    <property type="molecule type" value="Genomic_DNA"/>
</dbReference>
<dbReference type="GeneID" id="61896258"/>
<geneLocation type="plasmid" evidence="10">
    <name>ppd5205-30</name>
</geneLocation>
<evidence type="ECO:0000256" key="1">
    <source>
        <dbReference type="ARBA" id="ARBA00004141"/>
    </source>
</evidence>
<geneLocation type="plasmid" evidence="9">
    <name>ppd885-29</name>
</geneLocation>
<dbReference type="RefSeq" id="WP_002805314.1">
    <property type="nucleotide sequence ID" value="NZ_CP016831.1"/>
</dbReference>
<protein>
    <submittedName>
        <fullName evidence="8">Putative conjugal transfer protein</fullName>
    </submittedName>
    <submittedName>
        <fullName evidence="7">Type IV secretion system protein VirB6</fullName>
    </submittedName>
</protein>
<keyword evidence="9" id="KW-1185">Reference proteome</keyword>
<dbReference type="eggNOG" id="COG3704">
    <property type="taxonomic scope" value="Bacteria"/>
</dbReference>
<organism evidence="8 10">
    <name type="scientific">Xanthomonas fragariae</name>
    <dbReference type="NCBI Taxonomy" id="48664"/>
    <lineage>
        <taxon>Bacteria</taxon>
        <taxon>Pseudomonadati</taxon>
        <taxon>Pseudomonadota</taxon>
        <taxon>Gammaproteobacteria</taxon>
        <taxon>Lysobacterales</taxon>
        <taxon>Lysobacteraceae</taxon>
        <taxon>Xanthomonas</taxon>
    </lineage>
</organism>
<evidence type="ECO:0000256" key="6">
    <source>
        <dbReference type="SAM" id="Phobius"/>
    </source>
</evidence>
<reference evidence="7 9" key="1">
    <citation type="submission" date="2017-05" db="EMBL/GenBank/DDBJ databases">
        <authorList>
            <person name="Blom J."/>
        </authorList>
    </citation>
    <scope>NUCLEOTIDE SEQUENCE [LARGE SCALE GENOMIC DNA]</scope>
    <source>
        <strain evidence="7">PD885</strain>
        <plasmid evidence="9">ppd885-29</plasmid>
        <plasmid evidence="7">pPD885-29</plasmid>
    </source>
</reference>
<comment type="subcellular location">
    <subcellularLocation>
        <location evidence="1">Membrane</location>
        <topology evidence="1">Multi-pass membrane protein</topology>
    </subcellularLocation>
</comment>
<keyword evidence="3 6" id="KW-1133">Transmembrane helix</keyword>
<dbReference type="EMBL" id="LT853886">
    <property type="protein sequence ID" value="SMR06032.1"/>
    <property type="molecule type" value="Genomic_DNA"/>
</dbReference>
<feature type="region of interest" description="Disordered" evidence="5">
    <location>
        <begin position="291"/>
        <end position="316"/>
    </location>
</feature>
<dbReference type="GO" id="GO:0016020">
    <property type="term" value="C:membrane"/>
    <property type="evidence" value="ECO:0007669"/>
    <property type="project" value="UniProtKB-SubCell"/>
</dbReference>
<dbReference type="AlphaFoldDB" id="A0A1Y6HG68"/>
<dbReference type="OrthoDB" id="425264at2"/>
<keyword evidence="7" id="KW-0614">Plasmid</keyword>
<accession>A0A1Y6HG68</accession>
<feature type="compositionally biased region" description="Basic and acidic residues" evidence="5">
    <location>
        <begin position="291"/>
        <end position="305"/>
    </location>
</feature>
<dbReference type="Proteomes" id="UP000195953">
    <property type="component" value="Plasmid pPD5205-30"/>
</dbReference>
<evidence type="ECO:0000313" key="10">
    <source>
        <dbReference type="Proteomes" id="UP000195953"/>
    </source>
</evidence>
<feature type="transmembrane region" description="Helical" evidence="6">
    <location>
        <begin position="20"/>
        <end position="45"/>
    </location>
</feature>
<keyword evidence="2 6" id="KW-0812">Transmembrane</keyword>
<dbReference type="InterPro" id="IPR007688">
    <property type="entry name" value="Conjugal_tfr_TrbL/VirB6"/>
</dbReference>
<dbReference type="GO" id="GO:0030255">
    <property type="term" value="P:protein secretion by the type IV secretion system"/>
    <property type="evidence" value="ECO:0007669"/>
    <property type="project" value="InterPro"/>
</dbReference>